<evidence type="ECO:0000313" key="2">
    <source>
        <dbReference type="Proteomes" id="UP000700212"/>
    </source>
</evidence>
<evidence type="ECO:0000313" key="1">
    <source>
        <dbReference type="EMBL" id="HJH10681.1"/>
    </source>
</evidence>
<dbReference type="EMBL" id="DYTV01000036">
    <property type="protein sequence ID" value="HJH10681.1"/>
    <property type="molecule type" value="Genomic_DNA"/>
</dbReference>
<organism evidence="1 2">
    <name type="scientific">Metalysinibacillus jejuensis</name>
    <dbReference type="NCBI Taxonomy" id="914327"/>
    <lineage>
        <taxon>Bacteria</taxon>
        <taxon>Bacillati</taxon>
        <taxon>Bacillota</taxon>
        <taxon>Bacilli</taxon>
        <taxon>Bacillales</taxon>
        <taxon>Caryophanaceae</taxon>
        <taxon>Metalysinibacillus</taxon>
    </lineage>
</organism>
<dbReference type="RefSeq" id="WP_108307643.1">
    <property type="nucleotide sequence ID" value="NZ_QAFW01000037.1"/>
</dbReference>
<gene>
    <name evidence="1" type="ORF">K8V30_03115</name>
</gene>
<name>A0A921NB55_9BACL</name>
<comment type="caution">
    <text evidence="1">The sequence shown here is derived from an EMBL/GenBank/DDBJ whole genome shotgun (WGS) entry which is preliminary data.</text>
</comment>
<reference evidence="1" key="1">
    <citation type="journal article" date="2021" name="PeerJ">
        <title>Extensive microbial diversity within the chicken gut microbiome revealed by metagenomics and culture.</title>
        <authorList>
            <person name="Gilroy R."/>
            <person name="Ravi A."/>
            <person name="Getino M."/>
            <person name="Pursley I."/>
            <person name="Horton D.L."/>
            <person name="Alikhan N.F."/>
            <person name="Baker D."/>
            <person name="Gharbi K."/>
            <person name="Hall N."/>
            <person name="Watson M."/>
            <person name="Adriaenssens E.M."/>
            <person name="Foster-Nyarko E."/>
            <person name="Jarju S."/>
            <person name="Secka A."/>
            <person name="Antonio M."/>
            <person name="Oren A."/>
            <person name="Chaudhuri R.R."/>
            <person name="La Ragione R."/>
            <person name="Hildebrand F."/>
            <person name="Pallen M.J."/>
        </authorList>
    </citation>
    <scope>NUCLEOTIDE SEQUENCE</scope>
    <source>
        <strain evidence="1">CHK160-4876</strain>
    </source>
</reference>
<accession>A0A921NB55</accession>
<proteinExistence type="predicted"/>
<protein>
    <submittedName>
        <fullName evidence="1">Competence protein ComK</fullName>
    </submittedName>
</protein>
<dbReference type="AlphaFoldDB" id="A0A921NB55"/>
<sequence>MIIVHTESNAFTAINWEEIAAIETIENKIDERLEIFATRIYTYENIYYSPLSVERFLNAICQLGGATYRGRVSAARRILRLKRRAPLLIGYAPTSIIALPLPKITKKGVIYLFIPHRFPYKITLVDSTTVKILVNHSVSLSISLSERTFKKRLTQVKVLEQFVKLIEEDI</sequence>
<reference evidence="1" key="2">
    <citation type="submission" date="2021-09" db="EMBL/GenBank/DDBJ databases">
        <authorList>
            <person name="Gilroy R."/>
        </authorList>
    </citation>
    <scope>NUCLEOTIDE SEQUENCE</scope>
    <source>
        <strain evidence="1">CHK160-4876</strain>
    </source>
</reference>
<dbReference type="GO" id="GO:0030420">
    <property type="term" value="P:establishment of competence for transformation"/>
    <property type="evidence" value="ECO:0007669"/>
    <property type="project" value="InterPro"/>
</dbReference>
<dbReference type="InterPro" id="IPR010461">
    <property type="entry name" value="ComK"/>
</dbReference>
<dbReference type="Pfam" id="PF06338">
    <property type="entry name" value="ComK"/>
    <property type="match status" value="1"/>
</dbReference>
<dbReference type="Proteomes" id="UP000700212">
    <property type="component" value="Unassembled WGS sequence"/>
</dbReference>
<dbReference type="OrthoDB" id="2678750at2"/>